<keyword evidence="3" id="KW-1185">Reference proteome</keyword>
<evidence type="ECO:0000259" key="1">
    <source>
        <dbReference type="Pfam" id="PF01636"/>
    </source>
</evidence>
<dbReference type="RefSeq" id="WP_062152538.1">
    <property type="nucleotide sequence ID" value="NZ_CP012373.2"/>
</dbReference>
<organism evidence="2 3">
    <name type="scientific">Beggiatoa leptomitoformis</name>
    <dbReference type="NCBI Taxonomy" id="288004"/>
    <lineage>
        <taxon>Bacteria</taxon>
        <taxon>Pseudomonadati</taxon>
        <taxon>Pseudomonadota</taxon>
        <taxon>Gammaproteobacteria</taxon>
        <taxon>Thiotrichales</taxon>
        <taxon>Thiotrichaceae</taxon>
        <taxon>Beggiatoa</taxon>
    </lineage>
</organism>
<proteinExistence type="predicted"/>
<dbReference type="Gene3D" id="3.30.200.20">
    <property type="entry name" value="Phosphorylase Kinase, domain 1"/>
    <property type="match status" value="1"/>
</dbReference>
<protein>
    <submittedName>
        <fullName evidence="2">Phosphotransferase</fullName>
    </submittedName>
</protein>
<dbReference type="InterPro" id="IPR002575">
    <property type="entry name" value="Aminoglycoside_PTrfase"/>
</dbReference>
<dbReference type="SUPFAM" id="SSF56112">
    <property type="entry name" value="Protein kinase-like (PK-like)"/>
    <property type="match status" value="1"/>
</dbReference>
<name>A0A2N9YH22_9GAMM</name>
<evidence type="ECO:0000313" key="3">
    <source>
        <dbReference type="Proteomes" id="UP000234271"/>
    </source>
</evidence>
<dbReference type="AlphaFoldDB" id="A0A2N9YH22"/>
<feature type="domain" description="Aminoglycoside phosphotransferase" evidence="1">
    <location>
        <begin position="24"/>
        <end position="250"/>
    </location>
</feature>
<dbReference type="EMBL" id="CP018889">
    <property type="protein sequence ID" value="AUI69685.1"/>
    <property type="molecule type" value="Genomic_DNA"/>
</dbReference>
<dbReference type="KEGG" id="blep:AL038_10305"/>
<evidence type="ECO:0000313" key="2">
    <source>
        <dbReference type="EMBL" id="AUI69685.1"/>
    </source>
</evidence>
<dbReference type="STRING" id="288004.AL038_10305"/>
<dbReference type="OrthoDB" id="9809275at2"/>
<dbReference type="Proteomes" id="UP000234271">
    <property type="component" value="Chromosome"/>
</dbReference>
<dbReference type="GO" id="GO:0016740">
    <property type="term" value="F:transferase activity"/>
    <property type="evidence" value="ECO:0007669"/>
    <property type="project" value="UniProtKB-KW"/>
</dbReference>
<keyword evidence="2" id="KW-0808">Transferase</keyword>
<gene>
    <name evidence="2" type="ORF">BLE401_13975</name>
</gene>
<reference evidence="3" key="1">
    <citation type="submission" date="2016-12" db="EMBL/GenBank/DDBJ databases">
        <title>Complete Genome Sequence of Beggiatoa leptomitiformis D-401.</title>
        <authorList>
            <person name="Fomenkov A."/>
            <person name="Vincze T."/>
            <person name="Grabovich M."/>
            <person name="Anton B.P."/>
            <person name="Dubinina G."/>
            <person name="Orlova M."/>
            <person name="Belousova E."/>
            <person name="Roberts R.J."/>
        </authorList>
    </citation>
    <scope>NUCLEOTIDE SEQUENCE [LARGE SCALE GENOMIC DNA]</scope>
    <source>
        <strain evidence="3">D-401</strain>
    </source>
</reference>
<sequence>MDIRTQQRLSFLAQHGWEHAQIIALPFDASFRRYFRLQQGNSRVLLMDAPPEREDVRPFVQIAQHLCALQLSAPQVLHADSEQGFLLLEDFGDATFTCLLNQGVAPLPLYTNAVDALIALHQHPQAKAIALPAYDTQRLLAEAALLADWFLPAVLGRETTTAIQESYLQCWQTILEALPPPPITLVLRDYHVDNLMQLAERKGVQCCGLLDFQDALLGASPYDLVSLLEDARRDVPDNLSQLLRERYYQAFPQLDRVVFDSWYRVLGVQRHCKVLGIFVRLFKRDGKKQYLQHLPRLLRLLTSGLSAPVLQSLKSWLEQHGIDENLGSNPNFLALLRLGE</sequence>
<dbReference type="Gene3D" id="3.90.1200.10">
    <property type="match status" value="1"/>
</dbReference>
<dbReference type="Pfam" id="PF01636">
    <property type="entry name" value="APH"/>
    <property type="match status" value="1"/>
</dbReference>
<accession>A0A2N9YH22</accession>
<dbReference type="InterPro" id="IPR011009">
    <property type="entry name" value="Kinase-like_dom_sf"/>
</dbReference>